<feature type="non-terminal residue" evidence="4">
    <location>
        <position position="1"/>
    </location>
</feature>
<dbReference type="InterPro" id="IPR001752">
    <property type="entry name" value="Kinesin_motor_dom"/>
</dbReference>
<sequence>AWPQVSPAEKNSSETLCSLKFAERVRSVELGPVSRKAELASWPSQEQLEGDSSGTAAPPGRGHTSPSPGQLSGRSASIRRKLQTSGGWWDTAA</sequence>
<evidence type="ECO:0000313" key="4">
    <source>
        <dbReference type="EMBL" id="NXI93374.1"/>
    </source>
</evidence>
<organism evidence="4 5">
    <name type="scientific">Psophia crepitans</name>
    <name type="common">common trumpeter</name>
    <dbReference type="NCBI Taxonomy" id="54359"/>
    <lineage>
        <taxon>Eukaryota</taxon>
        <taxon>Metazoa</taxon>
        <taxon>Chordata</taxon>
        <taxon>Craniata</taxon>
        <taxon>Vertebrata</taxon>
        <taxon>Euteleostomi</taxon>
        <taxon>Archelosauria</taxon>
        <taxon>Archosauria</taxon>
        <taxon>Dinosauria</taxon>
        <taxon>Saurischia</taxon>
        <taxon>Theropoda</taxon>
        <taxon>Coelurosauria</taxon>
        <taxon>Aves</taxon>
        <taxon>Neognathae</taxon>
        <taxon>Neoaves</taxon>
        <taxon>Gruiformes</taxon>
        <taxon>Psophiidae</taxon>
        <taxon>Psophia</taxon>
    </lineage>
</organism>
<feature type="non-terminal residue" evidence="4">
    <location>
        <position position="93"/>
    </location>
</feature>
<dbReference type="GO" id="GO:0008017">
    <property type="term" value="F:microtubule binding"/>
    <property type="evidence" value="ECO:0007669"/>
    <property type="project" value="InterPro"/>
</dbReference>
<reference evidence="4 5" key="1">
    <citation type="submission" date="2019-09" db="EMBL/GenBank/DDBJ databases">
        <title>Bird 10,000 Genomes (B10K) Project - Family phase.</title>
        <authorList>
            <person name="Zhang G."/>
        </authorList>
    </citation>
    <scope>NUCLEOTIDE SEQUENCE [LARGE SCALE GENOMIC DNA]</scope>
    <source>
        <strain evidence="4">B10K-DU-001-60</strain>
        <tissue evidence="4">Muscle</tissue>
    </source>
</reference>
<dbReference type="AlphaFoldDB" id="A0A7K9X7H3"/>
<evidence type="ECO:0000256" key="1">
    <source>
        <dbReference type="PROSITE-ProRule" id="PRU00283"/>
    </source>
</evidence>
<feature type="compositionally biased region" description="Polar residues" evidence="2">
    <location>
        <begin position="42"/>
        <end position="55"/>
    </location>
</feature>
<dbReference type="EMBL" id="VWZZ01002542">
    <property type="protein sequence ID" value="NXI93374.1"/>
    <property type="molecule type" value="Genomic_DNA"/>
</dbReference>
<accession>A0A7K9X7H3</accession>
<gene>
    <name evidence="4" type="primary">Kifc3_0</name>
    <name evidence="4" type="ORF">PSOCRE_R15209</name>
</gene>
<evidence type="ECO:0000313" key="5">
    <source>
        <dbReference type="Proteomes" id="UP000587472"/>
    </source>
</evidence>
<comment type="caution">
    <text evidence="1">Lacks conserved residue(s) required for the propagation of feature annotation.</text>
</comment>
<proteinExistence type="inferred from homology"/>
<evidence type="ECO:0000259" key="3">
    <source>
        <dbReference type="PROSITE" id="PS50067"/>
    </source>
</evidence>
<dbReference type="GO" id="GO:0007018">
    <property type="term" value="P:microtubule-based movement"/>
    <property type="evidence" value="ECO:0007669"/>
    <property type="project" value="InterPro"/>
</dbReference>
<feature type="domain" description="Kinesin motor" evidence="3">
    <location>
        <begin position="1"/>
        <end position="28"/>
    </location>
</feature>
<comment type="caution">
    <text evidence="4">The sequence shown here is derived from an EMBL/GenBank/DDBJ whole genome shotgun (WGS) entry which is preliminary data.</text>
</comment>
<feature type="compositionally biased region" description="Polar residues" evidence="2">
    <location>
        <begin position="64"/>
        <end position="75"/>
    </location>
</feature>
<comment type="similarity">
    <text evidence="1">Belongs to the TRAFAC class myosin-kinesin ATPase superfamily. Kinesin family.</text>
</comment>
<name>A0A7K9X7H3_9GRUI</name>
<dbReference type="GO" id="GO:0003777">
    <property type="term" value="F:microtubule motor activity"/>
    <property type="evidence" value="ECO:0007669"/>
    <property type="project" value="InterPro"/>
</dbReference>
<dbReference type="PROSITE" id="PS50067">
    <property type="entry name" value="KINESIN_MOTOR_2"/>
    <property type="match status" value="1"/>
</dbReference>
<feature type="region of interest" description="Disordered" evidence="2">
    <location>
        <begin position="32"/>
        <end position="93"/>
    </location>
</feature>
<keyword evidence="5" id="KW-1185">Reference proteome</keyword>
<protein>
    <submittedName>
        <fullName evidence="4">KIFC3 protein</fullName>
    </submittedName>
</protein>
<dbReference type="Proteomes" id="UP000587472">
    <property type="component" value="Unassembled WGS sequence"/>
</dbReference>
<dbReference type="GO" id="GO:0005524">
    <property type="term" value="F:ATP binding"/>
    <property type="evidence" value="ECO:0007669"/>
    <property type="project" value="InterPro"/>
</dbReference>
<evidence type="ECO:0000256" key="2">
    <source>
        <dbReference type="SAM" id="MobiDB-lite"/>
    </source>
</evidence>